<comment type="caution">
    <text evidence="7">The sequence shown here is derived from an EMBL/GenBank/DDBJ whole genome shotgun (WGS) entry which is preliminary data.</text>
</comment>
<protein>
    <recommendedName>
        <fullName evidence="9">Response regulator receiver domain-containing protein</fullName>
    </recommendedName>
</protein>
<dbReference type="STRING" id="1969733.B5V00_14395"/>
<gene>
    <name evidence="7" type="ORF">B5V00_14395</name>
</gene>
<dbReference type="GO" id="GO:0000160">
    <property type="term" value="P:phosphorelay signal transduction system"/>
    <property type="evidence" value="ECO:0007669"/>
    <property type="project" value="UniProtKB-KW"/>
</dbReference>
<dbReference type="InterPro" id="IPR036869">
    <property type="entry name" value="J_dom_sf"/>
</dbReference>
<evidence type="ECO:0008006" key="9">
    <source>
        <dbReference type="Google" id="ProtNLM"/>
    </source>
</evidence>
<reference evidence="7 8" key="1">
    <citation type="submission" date="2017-03" db="EMBL/GenBank/DDBJ databases">
        <title>Genome sequence of Geothermobacter sp. EPR-M, Deep-Sea Iron Reducer.</title>
        <authorList>
            <person name="Tully B."/>
            <person name="Savalia P."/>
            <person name="Abuyen K."/>
            <person name="Baughan C."/>
            <person name="Romero E."/>
            <person name="Ronkowski C."/>
            <person name="Torres B."/>
            <person name="Tremblay J."/>
            <person name="Trujillo A."/>
            <person name="Tyler M."/>
            <person name="Perez-Rodriguez I."/>
            <person name="Amend J."/>
        </authorList>
    </citation>
    <scope>NUCLEOTIDE SEQUENCE [LARGE SCALE GENOMIC DNA]</scope>
    <source>
        <strain evidence="7 8">EPR-M</strain>
    </source>
</reference>
<dbReference type="Gene3D" id="1.10.287.110">
    <property type="entry name" value="DnaJ domain"/>
    <property type="match status" value="1"/>
</dbReference>
<feature type="modified residue" description="4-aspartylphosphate" evidence="3">
    <location>
        <position position="53"/>
    </location>
</feature>
<sequence>MKKRILIAEDNPQLAVSLKTLLERRGLDCDIAADGVSALTRIVRQPPDLLLLDLRLPRLHGIELLKKLRQSDKTRSLPVIIATGIYKGDKYLQAARKLGVRHYLEKPFKGAELLAAVKAELQPGKTEGQPFAAILAGAFLDRFSGRLQLRSPQQHCSLDLIDGRPVALSPGITQPDFGSWLQSRGLLSAEEYAWYRHAAEGRHTALVEMGCLTYPDLLQEKLAWLSTELVAGFTLPSPAVKRHPYRLPPRLQVVAVNVPRILYEGFHHHPPTGDGLLARHGGEYVALADNYYRYVNFLCLEEEEKKLLPRLDGQRTLQEVLAGLDIGRALLHTLDKLEMIRFAAQPIPAAEPGERPVRTLFNDLEIEADAVEEKLESFGDVLGGEEESAAFVMPAENAASTESSDSSLAAEVRRAHAELQGKNYYEVFGLRSGEFSFDLLKQRYFKLTRKFGPETLMQLGGEEAALVEEILSTVSNAYNTLSDVVKKENYDQLLGSDKIGLGEAGDERFQARIQFQSGLTFLAMEEWEEAEKALQDASNIDTNNGIYLANLAWAIYKNPNNAQSRAMRDKARQLLARALTLERSGEGFAYKGWMHLDAGQDSLAEAEFGKALKLDPRQVLARRGLKQLREKREQEKKGLFKRMFG</sequence>
<dbReference type="PROSITE" id="PS50110">
    <property type="entry name" value="RESPONSE_REGULATORY"/>
    <property type="match status" value="1"/>
</dbReference>
<dbReference type="Gene3D" id="3.40.50.2300">
    <property type="match status" value="1"/>
</dbReference>
<dbReference type="SUPFAM" id="SSF46565">
    <property type="entry name" value="Chaperone J-domain"/>
    <property type="match status" value="1"/>
</dbReference>
<dbReference type="InterPro" id="IPR019734">
    <property type="entry name" value="TPR_rpt"/>
</dbReference>
<feature type="domain" description="J" evidence="5">
    <location>
        <begin position="423"/>
        <end position="494"/>
    </location>
</feature>
<keyword evidence="2" id="KW-0902">Two-component regulatory system</keyword>
<dbReference type="SMART" id="SM00271">
    <property type="entry name" value="DnaJ"/>
    <property type="match status" value="1"/>
</dbReference>
<organism evidence="7 8">
    <name type="scientific">Geothermobacter hydrogeniphilus</name>
    <dbReference type="NCBI Taxonomy" id="1969733"/>
    <lineage>
        <taxon>Bacteria</taxon>
        <taxon>Pseudomonadati</taxon>
        <taxon>Thermodesulfobacteriota</taxon>
        <taxon>Desulfuromonadia</taxon>
        <taxon>Desulfuromonadales</taxon>
        <taxon>Geothermobacteraceae</taxon>
        <taxon>Geothermobacter</taxon>
    </lineage>
</organism>
<dbReference type="PANTHER" id="PTHR44591">
    <property type="entry name" value="STRESS RESPONSE REGULATOR PROTEIN 1"/>
    <property type="match status" value="1"/>
</dbReference>
<dbReference type="PROSITE" id="PS50005">
    <property type="entry name" value="TPR"/>
    <property type="match status" value="1"/>
</dbReference>
<name>A0A1X0XT24_9BACT</name>
<dbReference type="SMART" id="SM00028">
    <property type="entry name" value="TPR"/>
    <property type="match status" value="2"/>
</dbReference>
<dbReference type="InterPro" id="IPR011990">
    <property type="entry name" value="TPR-like_helical_dom_sf"/>
</dbReference>
<dbReference type="SUPFAM" id="SSF52172">
    <property type="entry name" value="CheY-like"/>
    <property type="match status" value="1"/>
</dbReference>
<feature type="domain" description="Response regulatory" evidence="6">
    <location>
        <begin position="4"/>
        <end position="121"/>
    </location>
</feature>
<keyword evidence="1 3" id="KW-0597">Phosphoprotein</keyword>
<evidence type="ECO:0000256" key="3">
    <source>
        <dbReference type="PROSITE-ProRule" id="PRU00169"/>
    </source>
</evidence>
<evidence type="ECO:0000259" key="6">
    <source>
        <dbReference type="PROSITE" id="PS50110"/>
    </source>
</evidence>
<dbReference type="Proteomes" id="UP000193136">
    <property type="component" value="Unassembled WGS sequence"/>
</dbReference>
<feature type="repeat" description="TPR" evidence="4">
    <location>
        <begin position="511"/>
        <end position="544"/>
    </location>
</feature>
<dbReference type="InterPro" id="IPR001789">
    <property type="entry name" value="Sig_transdc_resp-reg_receiver"/>
</dbReference>
<dbReference type="Pfam" id="PF00072">
    <property type="entry name" value="Response_reg"/>
    <property type="match status" value="1"/>
</dbReference>
<evidence type="ECO:0000256" key="4">
    <source>
        <dbReference type="PROSITE-ProRule" id="PRU00339"/>
    </source>
</evidence>
<proteinExistence type="predicted"/>
<evidence type="ECO:0000313" key="7">
    <source>
        <dbReference type="EMBL" id="ORJ56041.1"/>
    </source>
</evidence>
<dbReference type="InterPro" id="IPR050595">
    <property type="entry name" value="Bact_response_regulator"/>
</dbReference>
<evidence type="ECO:0000259" key="5">
    <source>
        <dbReference type="PROSITE" id="PS50076"/>
    </source>
</evidence>
<dbReference type="SMART" id="SM00448">
    <property type="entry name" value="REC"/>
    <property type="match status" value="1"/>
</dbReference>
<dbReference type="PROSITE" id="PS50076">
    <property type="entry name" value="DNAJ_2"/>
    <property type="match status" value="1"/>
</dbReference>
<dbReference type="EMBL" id="NAAD01000023">
    <property type="protein sequence ID" value="ORJ56041.1"/>
    <property type="molecule type" value="Genomic_DNA"/>
</dbReference>
<dbReference type="InterPro" id="IPR011006">
    <property type="entry name" value="CheY-like_superfamily"/>
</dbReference>
<keyword evidence="4" id="KW-0802">TPR repeat</keyword>
<dbReference type="Gene3D" id="1.25.40.10">
    <property type="entry name" value="Tetratricopeptide repeat domain"/>
    <property type="match status" value="1"/>
</dbReference>
<evidence type="ECO:0000256" key="2">
    <source>
        <dbReference type="ARBA" id="ARBA00023012"/>
    </source>
</evidence>
<dbReference type="InterPro" id="IPR001623">
    <property type="entry name" value="DnaJ_domain"/>
</dbReference>
<accession>A0A1X0XT24</accession>
<dbReference type="PANTHER" id="PTHR44591:SF14">
    <property type="entry name" value="PROTEIN PILG"/>
    <property type="match status" value="1"/>
</dbReference>
<dbReference type="OrthoDB" id="7187989at2"/>
<dbReference type="RefSeq" id="WP_085011521.1">
    <property type="nucleotide sequence ID" value="NZ_NAAD01000023.1"/>
</dbReference>
<evidence type="ECO:0000256" key="1">
    <source>
        <dbReference type="ARBA" id="ARBA00022553"/>
    </source>
</evidence>
<dbReference type="SUPFAM" id="SSF48452">
    <property type="entry name" value="TPR-like"/>
    <property type="match status" value="1"/>
</dbReference>
<evidence type="ECO:0000313" key="8">
    <source>
        <dbReference type="Proteomes" id="UP000193136"/>
    </source>
</evidence>
<dbReference type="AlphaFoldDB" id="A0A1X0XT24"/>
<keyword evidence="8" id="KW-1185">Reference proteome</keyword>